<organism evidence="1 2">
    <name type="scientific">Flagellimonas aquimarina</name>
    <dbReference type="NCBI Taxonomy" id="2201895"/>
    <lineage>
        <taxon>Bacteria</taxon>
        <taxon>Pseudomonadati</taxon>
        <taxon>Bacteroidota</taxon>
        <taxon>Flavobacteriia</taxon>
        <taxon>Flavobacteriales</taxon>
        <taxon>Flavobacteriaceae</taxon>
        <taxon>Flagellimonas</taxon>
    </lineage>
</organism>
<dbReference type="Proteomes" id="UP000245762">
    <property type="component" value="Unassembled WGS sequence"/>
</dbReference>
<reference evidence="1 2" key="1">
    <citation type="submission" date="2018-05" db="EMBL/GenBank/DDBJ databases">
        <title>Complete genome sequence of Flagellimonas aquimarina ECD12 isolated from seaweed Ecklonia cava.</title>
        <authorList>
            <person name="Choi S."/>
            <person name="Seong C."/>
        </authorList>
    </citation>
    <scope>NUCLEOTIDE SEQUENCE [LARGE SCALE GENOMIC DNA]</scope>
    <source>
        <strain evidence="1 2">ECD12</strain>
    </source>
</reference>
<proteinExistence type="predicted"/>
<evidence type="ECO:0000313" key="1">
    <source>
        <dbReference type="EMBL" id="PWL39015.1"/>
    </source>
</evidence>
<name>A0A316L245_9FLAO</name>
<keyword evidence="2" id="KW-1185">Reference proteome</keyword>
<accession>A0A316L245</accession>
<protein>
    <submittedName>
        <fullName evidence="1">Uncharacterized protein</fullName>
    </submittedName>
</protein>
<sequence length="100" mass="11690">MKDFRKILGLFLFVSLMLVKVSSLHVYSHQDGDQEKIENCKICDLVVENQGMELNQVVNSEALYTTFLNLQDNNFYYISLNTKKDFSYHLFSRPPPQHIS</sequence>
<dbReference type="EMBL" id="QGEG01000002">
    <property type="protein sequence ID" value="PWL39015.1"/>
    <property type="molecule type" value="Genomic_DNA"/>
</dbReference>
<evidence type="ECO:0000313" key="2">
    <source>
        <dbReference type="Proteomes" id="UP000245762"/>
    </source>
</evidence>
<comment type="caution">
    <text evidence="1">The sequence shown here is derived from an EMBL/GenBank/DDBJ whole genome shotgun (WGS) entry which is preliminary data.</text>
</comment>
<gene>
    <name evidence="1" type="ORF">DKG77_12375</name>
</gene>
<dbReference type="AlphaFoldDB" id="A0A316L245"/>